<gene>
    <name evidence="1" type="ORF">FD46_GL000730</name>
</gene>
<protein>
    <submittedName>
        <fullName evidence="1">Uncharacterized protein</fullName>
    </submittedName>
</protein>
<evidence type="ECO:0000313" key="2">
    <source>
        <dbReference type="Proteomes" id="UP000051686"/>
    </source>
</evidence>
<dbReference type="STRING" id="1423777.FD46_GL000730"/>
<sequence>MIETDLNSSFQETNTSLLAETLLNKIENGWFTNYAQDALINYLTVLRRAEKLKEVQQLLSFYKRQNERLPIISNDALTPERAAFVNGFTAHFLDLILKHTFAAILVL</sequence>
<proteinExistence type="predicted"/>
<comment type="caution">
    <text evidence="1">The sequence shown here is derived from an EMBL/GenBank/DDBJ whole genome shotgun (WGS) entry which is preliminary data.</text>
</comment>
<evidence type="ECO:0000313" key="1">
    <source>
        <dbReference type="EMBL" id="KRL05340.1"/>
    </source>
</evidence>
<dbReference type="EMBL" id="AZEH01000025">
    <property type="protein sequence ID" value="KRL05340.1"/>
    <property type="molecule type" value="Genomic_DNA"/>
</dbReference>
<reference evidence="1 2" key="1">
    <citation type="journal article" date="2015" name="Genome Announc.">
        <title>Expanding the biotechnology potential of lactobacilli through comparative genomics of 213 strains and associated genera.</title>
        <authorList>
            <person name="Sun Z."/>
            <person name="Harris H.M."/>
            <person name="McCann A."/>
            <person name="Guo C."/>
            <person name="Argimon S."/>
            <person name="Zhang W."/>
            <person name="Yang X."/>
            <person name="Jeffery I.B."/>
            <person name="Cooney J.C."/>
            <person name="Kagawa T.F."/>
            <person name="Liu W."/>
            <person name="Song Y."/>
            <person name="Salvetti E."/>
            <person name="Wrobel A."/>
            <person name="Rasinkangas P."/>
            <person name="Parkhill J."/>
            <person name="Rea M.C."/>
            <person name="O'Sullivan O."/>
            <person name="Ritari J."/>
            <person name="Douillard F.P."/>
            <person name="Paul Ross R."/>
            <person name="Yang R."/>
            <person name="Briner A.E."/>
            <person name="Felis G.E."/>
            <person name="de Vos W.M."/>
            <person name="Barrangou R."/>
            <person name="Klaenhammer T.R."/>
            <person name="Caufield P.W."/>
            <person name="Cui Y."/>
            <person name="Zhang H."/>
            <person name="O'Toole P.W."/>
        </authorList>
    </citation>
    <scope>NUCLEOTIDE SEQUENCE [LARGE SCALE GENOMIC DNA]</scope>
    <source>
        <strain evidence="1 2">DSM 19972</strain>
    </source>
</reference>
<name>A0A0R1MB87_9LACO</name>
<keyword evidence="2" id="KW-1185">Reference proteome</keyword>
<dbReference type="RefSeq" id="WP_057895697.1">
    <property type="nucleotide sequence ID" value="NZ_AZEH01000025.1"/>
</dbReference>
<dbReference type="AlphaFoldDB" id="A0A0R1MB87"/>
<accession>A0A0R1MB87</accession>
<dbReference type="PATRIC" id="fig|1423777.3.peg.756"/>
<dbReference type="Proteomes" id="UP000051686">
    <property type="component" value="Unassembled WGS sequence"/>
</dbReference>
<organism evidence="1 2">
    <name type="scientific">Liquorilactobacillus oeni DSM 19972</name>
    <dbReference type="NCBI Taxonomy" id="1423777"/>
    <lineage>
        <taxon>Bacteria</taxon>
        <taxon>Bacillati</taxon>
        <taxon>Bacillota</taxon>
        <taxon>Bacilli</taxon>
        <taxon>Lactobacillales</taxon>
        <taxon>Lactobacillaceae</taxon>
        <taxon>Liquorilactobacillus</taxon>
    </lineage>
</organism>